<feature type="domain" description="Ionotropic glutamate receptor C-terminal" evidence="16">
    <location>
        <begin position="358"/>
        <end position="709"/>
    </location>
</feature>
<dbReference type="Pfam" id="PF01094">
    <property type="entry name" value="ANF_receptor"/>
    <property type="match status" value="1"/>
</dbReference>
<sequence>MIQSTGFILFVLAIRSSANWTVGVIYQSDKWTDLGKPLNNGKVTAVQEYLLHQVDNSDAFSMYQKVSNFSESGVIGIVAFTSCPTAAVLQEQIASTNLPLITIDNEVCPQTYDGHHHLSVLPNCHSQNTQFIDIVLHMKWEHVNVIYDSTSSYCVQELIVLLTKKNVSSNAIFLHEGQHLTLEIFPELYLEEVIYVATDKERTLGIVSEAMTLDMFNRSFFWVLNLDPYALWNSSLYKPVHEGCVLLISSGLQQNETTAADLLSEALSIFQRGLDSIGDGRNITDLTFLRFNLKQYMMGSSDETGLIGKESQIRVFSSTKDYETPFEEVAGYSQDTRNFNVADDRLYKCIFKDFGNKTLKVVSVEGKPFQMRVDKGNGSFYYYGFTYDLLNEFAKQFNFRYEFLDSVDGLYGITTDDTESASGMIGMIMRGEADIAVGGFTITADRRKVVDFLYPFQEDGIGIIMRKVDNEANKMFRVFSSLGTDSWLATGAAAFVAAIVLSIIVKLSPFSKGLHNKVSASFWLVFSAFLQQGEEKSSKSAPARLVIGFWWIFTIIVMSLYTANLAAFLTVSLAKAPIKNLEELAAQSVYKPLIKNGSNLHTLFEKAEGGIYKKIWDMMRDVPKIISPDEGYEMIVKGNYAYMTDESEARFKAMKDCKNLEMADETFHKAELSFVIRKNAEFKEAFNKHMLKMVQNGIVDKYKKIWWDKHSCHSANTATELEFKIKNLAEKCLCVIVVTKSRETAWVLQGQDVSPKPLILLANQRDISFSPPSLPFDCWPRNQGSVPIPSRENWNHSFLFYDDYYDTSLFRNKSAYAKDFSRS</sequence>
<evidence type="ECO:0000256" key="15">
    <source>
        <dbReference type="SAM" id="SignalP"/>
    </source>
</evidence>
<dbReference type="InterPro" id="IPR015683">
    <property type="entry name" value="Ionotropic_Glu_rcpt"/>
</dbReference>
<evidence type="ECO:0000256" key="14">
    <source>
        <dbReference type="SAM" id="Phobius"/>
    </source>
</evidence>
<evidence type="ECO:0000256" key="13">
    <source>
        <dbReference type="ARBA" id="ARBA00034100"/>
    </source>
</evidence>
<keyword evidence="12" id="KW-0407">Ion channel</keyword>
<feature type="chain" id="PRO_5036493572" evidence="15">
    <location>
        <begin position="19"/>
        <end position="823"/>
    </location>
</feature>
<evidence type="ECO:0000256" key="3">
    <source>
        <dbReference type="ARBA" id="ARBA00022692"/>
    </source>
</evidence>
<evidence type="ECO:0000259" key="17">
    <source>
        <dbReference type="SMART" id="SM00918"/>
    </source>
</evidence>
<accession>A0A8W8LRL9</accession>
<keyword evidence="4 14" id="KW-1133">Transmembrane helix</keyword>
<evidence type="ECO:0000256" key="9">
    <source>
        <dbReference type="ARBA" id="ARBA00023180"/>
    </source>
</evidence>
<protein>
    <submittedName>
        <fullName evidence="18">Uncharacterized protein</fullName>
    </submittedName>
</protein>
<evidence type="ECO:0000256" key="2">
    <source>
        <dbReference type="ARBA" id="ARBA00022448"/>
    </source>
</evidence>
<evidence type="ECO:0000256" key="6">
    <source>
        <dbReference type="ARBA" id="ARBA00023065"/>
    </source>
</evidence>
<keyword evidence="2" id="KW-0813">Transport</keyword>
<proteinExistence type="predicted"/>
<keyword evidence="15" id="KW-0732">Signal</keyword>
<evidence type="ECO:0000256" key="5">
    <source>
        <dbReference type="ARBA" id="ARBA00023018"/>
    </source>
</evidence>
<keyword evidence="10" id="KW-0628">Postsynaptic cell membrane</keyword>
<dbReference type="SMART" id="SM00918">
    <property type="entry name" value="Lig_chan-Glu_bd"/>
    <property type="match status" value="1"/>
</dbReference>
<keyword evidence="3 14" id="KW-0812">Transmembrane</keyword>
<dbReference type="EnsemblMetazoa" id="G2966.1">
    <property type="protein sequence ID" value="G2966.1:cds"/>
    <property type="gene ID" value="G2966"/>
</dbReference>
<evidence type="ECO:0000256" key="1">
    <source>
        <dbReference type="ARBA" id="ARBA00004141"/>
    </source>
</evidence>
<dbReference type="GO" id="GO:0015276">
    <property type="term" value="F:ligand-gated monoatomic ion channel activity"/>
    <property type="evidence" value="ECO:0007669"/>
    <property type="project" value="InterPro"/>
</dbReference>
<dbReference type="GO" id="GO:0045211">
    <property type="term" value="C:postsynaptic membrane"/>
    <property type="evidence" value="ECO:0007669"/>
    <property type="project" value="UniProtKB-SubCell"/>
</dbReference>
<dbReference type="PANTHER" id="PTHR18966">
    <property type="entry name" value="IONOTROPIC GLUTAMATE RECEPTOR"/>
    <property type="match status" value="1"/>
</dbReference>
<evidence type="ECO:0000313" key="19">
    <source>
        <dbReference type="Proteomes" id="UP000005408"/>
    </source>
</evidence>
<dbReference type="Pfam" id="PF10613">
    <property type="entry name" value="Lig_chan-Glu_bd"/>
    <property type="match status" value="1"/>
</dbReference>
<organism evidence="18 19">
    <name type="scientific">Magallana gigas</name>
    <name type="common">Pacific oyster</name>
    <name type="synonym">Crassostrea gigas</name>
    <dbReference type="NCBI Taxonomy" id="29159"/>
    <lineage>
        <taxon>Eukaryota</taxon>
        <taxon>Metazoa</taxon>
        <taxon>Spiralia</taxon>
        <taxon>Lophotrochozoa</taxon>
        <taxon>Mollusca</taxon>
        <taxon>Bivalvia</taxon>
        <taxon>Autobranchia</taxon>
        <taxon>Pteriomorphia</taxon>
        <taxon>Ostreida</taxon>
        <taxon>Ostreoidea</taxon>
        <taxon>Ostreidae</taxon>
        <taxon>Magallana</taxon>
    </lineage>
</organism>
<evidence type="ECO:0000256" key="7">
    <source>
        <dbReference type="ARBA" id="ARBA00023136"/>
    </source>
</evidence>
<keyword evidence="9" id="KW-0325">Glycoprotein</keyword>
<dbReference type="SMART" id="SM00079">
    <property type="entry name" value="PBPe"/>
    <property type="match status" value="1"/>
</dbReference>
<dbReference type="AlphaFoldDB" id="A0A8W8LRL9"/>
<keyword evidence="11" id="KW-1071">Ligand-gated ion channel</keyword>
<keyword evidence="6" id="KW-0406">Ion transport</keyword>
<dbReference type="FunFam" id="3.40.190.10:FF:000024">
    <property type="entry name" value="Glutamate receptor, ionotropic, delta 1"/>
    <property type="match status" value="1"/>
</dbReference>
<comment type="subcellular location">
    <subcellularLocation>
        <location evidence="1">Membrane</location>
        <topology evidence="1">Multi-pass membrane protein</topology>
    </subcellularLocation>
    <subcellularLocation>
        <location evidence="13">Postsynaptic cell membrane</location>
    </subcellularLocation>
</comment>
<dbReference type="InterPro" id="IPR001828">
    <property type="entry name" value="ANF_lig-bd_rcpt"/>
</dbReference>
<dbReference type="Proteomes" id="UP000005408">
    <property type="component" value="Unassembled WGS sequence"/>
</dbReference>
<dbReference type="Pfam" id="PF00060">
    <property type="entry name" value="Lig_chan"/>
    <property type="match status" value="1"/>
</dbReference>
<keyword evidence="19" id="KW-1185">Reference proteome</keyword>
<evidence type="ECO:0000259" key="16">
    <source>
        <dbReference type="SMART" id="SM00079"/>
    </source>
</evidence>
<feature type="transmembrane region" description="Helical" evidence="14">
    <location>
        <begin position="487"/>
        <end position="507"/>
    </location>
</feature>
<name>A0A8W8LRL9_MAGGI</name>
<dbReference type="InterPro" id="IPR019594">
    <property type="entry name" value="Glu/Gly-bd"/>
</dbReference>
<feature type="domain" description="Ionotropic glutamate receptor L-glutamate and glycine-binding" evidence="17">
    <location>
        <begin position="368"/>
        <end position="430"/>
    </location>
</feature>
<dbReference type="Gene3D" id="3.40.190.10">
    <property type="entry name" value="Periplasmic binding protein-like II"/>
    <property type="match status" value="3"/>
</dbReference>
<feature type="transmembrane region" description="Helical" evidence="14">
    <location>
        <begin position="550"/>
        <end position="574"/>
    </location>
</feature>
<keyword evidence="5" id="KW-0770">Synapse</keyword>
<feature type="signal peptide" evidence="15">
    <location>
        <begin position="1"/>
        <end position="18"/>
    </location>
</feature>
<keyword evidence="8" id="KW-0675">Receptor</keyword>
<dbReference type="SUPFAM" id="SSF53850">
    <property type="entry name" value="Periplasmic binding protein-like II"/>
    <property type="match status" value="1"/>
</dbReference>
<evidence type="ECO:0000256" key="4">
    <source>
        <dbReference type="ARBA" id="ARBA00022989"/>
    </source>
</evidence>
<evidence type="ECO:0000256" key="12">
    <source>
        <dbReference type="ARBA" id="ARBA00023303"/>
    </source>
</evidence>
<reference evidence="18" key="1">
    <citation type="submission" date="2022-08" db="UniProtKB">
        <authorList>
            <consortium name="EnsemblMetazoa"/>
        </authorList>
    </citation>
    <scope>IDENTIFICATION</scope>
    <source>
        <strain evidence="18">05x7-T-G4-1.051#20</strain>
    </source>
</reference>
<evidence type="ECO:0000313" key="18">
    <source>
        <dbReference type="EnsemblMetazoa" id="G2966.1:cds"/>
    </source>
</evidence>
<evidence type="ECO:0000256" key="10">
    <source>
        <dbReference type="ARBA" id="ARBA00023257"/>
    </source>
</evidence>
<keyword evidence="7 14" id="KW-0472">Membrane</keyword>
<evidence type="ECO:0000256" key="8">
    <source>
        <dbReference type="ARBA" id="ARBA00023170"/>
    </source>
</evidence>
<dbReference type="SUPFAM" id="SSF53822">
    <property type="entry name" value="Periplasmic binding protein-like I"/>
    <property type="match status" value="1"/>
</dbReference>
<dbReference type="InterPro" id="IPR028082">
    <property type="entry name" value="Peripla_BP_I"/>
</dbReference>
<evidence type="ECO:0000256" key="11">
    <source>
        <dbReference type="ARBA" id="ARBA00023286"/>
    </source>
</evidence>
<dbReference type="Gene3D" id="3.40.50.2300">
    <property type="match status" value="2"/>
</dbReference>
<dbReference type="InterPro" id="IPR001320">
    <property type="entry name" value="Iontro_rcpt_C"/>
</dbReference>